<dbReference type="SUPFAM" id="SSF81301">
    <property type="entry name" value="Nucleotidyltransferase"/>
    <property type="match status" value="1"/>
</dbReference>
<dbReference type="GO" id="GO:0016779">
    <property type="term" value="F:nucleotidyltransferase activity"/>
    <property type="evidence" value="ECO:0007669"/>
    <property type="project" value="UniProtKB-KW"/>
</dbReference>
<evidence type="ECO:0000256" key="1">
    <source>
        <dbReference type="ARBA" id="ARBA00001946"/>
    </source>
</evidence>
<keyword evidence="5" id="KW-0479">Metal-binding</keyword>
<dbReference type="Gene3D" id="3.30.460.10">
    <property type="entry name" value="Beta Polymerase, domain 2"/>
    <property type="match status" value="1"/>
</dbReference>
<dbReference type="Pfam" id="PF01743">
    <property type="entry name" value="PolyA_pol"/>
    <property type="match status" value="1"/>
</dbReference>
<dbReference type="CDD" id="cd05398">
    <property type="entry name" value="NT_ClassII-CCAase"/>
    <property type="match status" value="1"/>
</dbReference>
<feature type="domain" description="tRNA nucleotidyltransferase/poly(A) polymerase RNA and SrmB- binding" evidence="10">
    <location>
        <begin position="192"/>
        <end position="233"/>
    </location>
</feature>
<keyword evidence="7" id="KW-0460">Magnesium</keyword>
<evidence type="ECO:0000259" key="10">
    <source>
        <dbReference type="Pfam" id="PF12627"/>
    </source>
</evidence>
<comment type="similarity">
    <text evidence="8">Belongs to the tRNA nucleotidyltransferase/poly(A) polymerase family.</text>
</comment>
<keyword evidence="8" id="KW-0694">RNA-binding</keyword>
<sequence length="413" mass="45095">MKELDALLRDPRLARLFSALAVTGCETRIVGGAVRDALLGMTPQEVDLATPAHPEEVMSAARRAGFKVAPIGVHHGTVTIVVDGEPYEVTTLREDVETYGRAAKVRFGADFEQDALRRDFTVNALSLTPDGVLHDYAGGREDLAARRIRFIGDPATRIAEDYLRILRFFRFHAAIGQGSIDREGLHAAVLARGKLTILSRERVGAELLKLLAARGAPATLRIMCETGILEALLGLGLPGRLERVAAIEAAREKAPDAVLRLGALAVLISEDAERVRVSLRLSNAEHARLTRMARLCEERHGLGVPRTRQELLELMFHEGRRGALDGLALLQAESGAGGDDSSWRAAFDFVEASEPPVFPVKAADLMHRGFPPGRKLGAALKQLQDDWIRAGFPDDPLKIAELIEMETRRGLEE</sequence>
<dbReference type="PANTHER" id="PTHR46173">
    <property type="entry name" value="CCA TRNA NUCLEOTIDYLTRANSFERASE 1, MITOCHONDRIAL"/>
    <property type="match status" value="1"/>
</dbReference>
<dbReference type="InterPro" id="IPR043519">
    <property type="entry name" value="NT_sf"/>
</dbReference>
<dbReference type="AlphaFoldDB" id="A0A1W6MZM6"/>
<feature type="domain" description="Poly A polymerase head" evidence="9">
    <location>
        <begin position="28"/>
        <end position="149"/>
    </location>
</feature>
<keyword evidence="2 8" id="KW-0808">Transferase</keyword>
<dbReference type="Proteomes" id="UP000193978">
    <property type="component" value="Chromosome"/>
</dbReference>
<dbReference type="GO" id="GO:0008033">
    <property type="term" value="P:tRNA processing"/>
    <property type="evidence" value="ECO:0007669"/>
    <property type="project" value="UniProtKB-KW"/>
</dbReference>
<protein>
    <submittedName>
        <fullName evidence="11">Polynucleotide adenylyltransferase</fullName>
    </submittedName>
</protein>
<dbReference type="OrthoDB" id="9805698at2"/>
<dbReference type="STRING" id="655015.B1812_20355"/>
<evidence type="ECO:0000256" key="2">
    <source>
        <dbReference type="ARBA" id="ARBA00022679"/>
    </source>
</evidence>
<dbReference type="GO" id="GO:0000166">
    <property type="term" value="F:nucleotide binding"/>
    <property type="evidence" value="ECO:0007669"/>
    <property type="project" value="UniProtKB-KW"/>
</dbReference>
<keyword evidence="4 11" id="KW-0548">Nucleotidyltransferase</keyword>
<evidence type="ECO:0000256" key="3">
    <source>
        <dbReference type="ARBA" id="ARBA00022694"/>
    </source>
</evidence>
<keyword evidence="6" id="KW-0547">Nucleotide-binding</keyword>
<name>A0A1W6MZM6_9HYPH</name>
<evidence type="ECO:0000256" key="8">
    <source>
        <dbReference type="RuleBase" id="RU003953"/>
    </source>
</evidence>
<evidence type="ECO:0000256" key="7">
    <source>
        <dbReference type="ARBA" id="ARBA00022842"/>
    </source>
</evidence>
<organism evidence="11 12">
    <name type="scientific">Methylocystis bryophila</name>
    <dbReference type="NCBI Taxonomy" id="655015"/>
    <lineage>
        <taxon>Bacteria</taxon>
        <taxon>Pseudomonadati</taxon>
        <taxon>Pseudomonadota</taxon>
        <taxon>Alphaproteobacteria</taxon>
        <taxon>Hyphomicrobiales</taxon>
        <taxon>Methylocystaceae</taxon>
        <taxon>Methylocystis</taxon>
    </lineage>
</organism>
<evidence type="ECO:0000256" key="5">
    <source>
        <dbReference type="ARBA" id="ARBA00022723"/>
    </source>
</evidence>
<accession>A0A1W6MZM6</accession>
<evidence type="ECO:0000256" key="4">
    <source>
        <dbReference type="ARBA" id="ARBA00022695"/>
    </source>
</evidence>
<proteinExistence type="inferred from homology"/>
<keyword evidence="3" id="KW-0819">tRNA processing</keyword>
<reference evidence="11 12" key="1">
    <citation type="submission" date="2017-02" db="EMBL/GenBank/DDBJ databases">
        <authorList>
            <person name="Peterson S.W."/>
        </authorList>
    </citation>
    <scope>NUCLEOTIDE SEQUENCE [LARGE SCALE GENOMIC DNA]</scope>
    <source>
        <strain evidence="11 12">S285</strain>
    </source>
</reference>
<dbReference type="GO" id="GO:0046872">
    <property type="term" value="F:metal ion binding"/>
    <property type="evidence" value="ECO:0007669"/>
    <property type="project" value="UniProtKB-KW"/>
</dbReference>
<dbReference type="SUPFAM" id="SSF81891">
    <property type="entry name" value="Poly A polymerase C-terminal region-like"/>
    <property type="match status" value="1"/>
</dbReference>
<comment type="cofactor">
    <cofactor evidence="1">
        <name>Mg(2+)</name>
        <dbReference type="ChEBI" id="CHEBI:18420"/>
    </cofactor>
</comment>
<dbReference type="InterPro" id="IPR002646">
    <property type="entry name" value="PolA_pol_head_dom"/>
</dbReference>
<dbReference type="KEGG" id="mbry:B1812_20355"/>
<dbReference type="EMBL" id="CP019948">
    <property type="protein sequence ID" value="ARN83047.1"/>
    <property type="molecule type" value="Genomic_DNA"/>
</dbReference>
<evidence type="ECO:0000313" key="12">
    <source>
        <dbReference type="Proteomes" id="UP000193978"/>
    </source>
</evidence>
<dbReference type="Pfam" id="PF12627">
    <property type="entry name" value="PolyA_pol_RNAbd"/>
    <property type="match status" value="1"/>
</dbReference>
<evidence type="ECO:0000313" key="11">
    <source>
        <dbReference type="EMBL" id="ARN83047.1"/>
    </source>
</evidence>
<dbReference type="Gene3D" id="1.10.3090.10">
    <property type="entry name" value="cca-adding enzyme, domain 2"/>
    <property type="match status" value="1"/>
</dbReference>
<keyword evidence="12" id="KW-1185">Reference proteome</keyword>
<dbReference type="RefSeq" id="WP_085773191.1">
    <property type="nucleotide sequence ID" value="NZ_AP027149.1"/>
</dbReference>
<evidence type="ECO:0000256" key="6">
    <source>
        <dbReference type="ARBA" id="ARBA00022741"/>
    </source>
</evidence>
<dbReference type="GO" id="GO:0000049">
    <property type="term" value="F:tRNA binding"/>
    <property type="evidence" value="ECO:0007669"/>
    <property type="project" value="TreeGrafter"/>
</dbReference>
<dbReference type="PANTHER" id="PTHR46173:SF1">
    <property type="entry name" value="CCA TRNA NUCLEOTIDYLTRANSFERASE 1, MITOCHONDRIAL"/>
    <property type="match status" value="1"/>
</dbReference>
<gene>
    <name evidence="11" type="ORF">B1812_20355</name>
</gene>
<dbReference type="InterPro" id="IPR050264">
    <property type="entry name" value="Bact_CCA-adding_enz_type3_sf"/>
</dbReference>
<evidence type="ECO:0000259" key="9">
    <source>
        <dbReference type="Pfam" id="PF01743"/>
    </source>
</evidence>
<dbReference type="InterPro" id="IPR032828">
    <property type="entry name" value="PolyA_RNA-bd"/>
</dbReference>